<dbReference type="GO" id="GO:0016491">
    <property type="term" value="F:oxidoreductase activity"/>
    <property type="evidence" value="ECO:0007669"/>
    <property type="project" value="UniProtKB-KW"/>
</dbReference>
<feature type="compositionally biased region" description="Gly residues" evidence="4">
    <location>
        <begin position="182"/>
        <end position="193"/>
    </location>
</feature>
<dbReference type="InterPro" id="IPR005025">
    <property type="entry name" value="FMN_Rdtase-like_dom"/>
</dbReference>
<keyword evidence="3" id="KW-0560">Oxidoreductase</keyword>
<evidence type="ECO:0000313" key="6">
    <source>
        <dbReference type="EMBL" id="OUC79811.1"/>
    </source>
</evidence>
<accession>A0A243QDJ1</accession>
<comment type="caution">
    <text evidence="6">The sequence shown here is derived from an EMBL/GenBank/DDBJ whole genome shotgun (WGS) entry which is preliminary data.</text>
</comment>
<keyword evidence="1" id="KW-0285">Flavoprotein</keyword>
<organism evidence="6 7">
    <name type="scientific">Gordonia lacunae</name>
    <dbReference type="NCBI Taxonomy" id="417102"/>
    <lineage>
        <taxon>Bacteria</taxon>
        <taxon>Bacillati</taxon>
        <taxon>Actinomycetota</taxon>
        <taxon>Actinomycetes</taxon>
        <taxon>Mycobacteriales</taxon>
        <taxon>Gordoniaceae</taxon>
        <taxon>Gordonia</taxon>
    </lineage>
</organism>
<dbReference type="STRING" id="417102.CA982_05760"/>
<feature type="region of interest" description="Disordered" evidence="4">
    <location>
        <begin position="179"/>
        <end position="205"/>
    </location>
</feature>
<proteinExistence type="predicted"/>
<dbReference type="Proteomes" id="UP000194632">
    <property type="component" value="Unassembled WGS sequence"/>
</dbReference>
<keyword evidence="2" id="KW-0288">FMN</keyword>
<evidence type="ECO:0000256" key="4">
    <source>
        <dbReference type="SAM" id="MobiDB-lite"/>
    </source>
</evidence>
<evidence type="ECO:0000313" key="7">
    <source>
        <dbReference type="Proteomes" id="UP000194632"/>
    </source>
</evidence>
<dbReference type="NCBIfam" id="TIGR04037">
    <property type="entry name" value="LLM_duo_CE1759"/>
    <property type="match status" value="1"/>
</dbReference>
<dbReference type="PANTHER" id="PTHR43408">
    <property type="entry name" value="FMN REDUCTASE (NADPH)"/>
    <property type="match status" value="1"/>
</dbReference>
<sequence length="224" mass="22559">MTALRIVAVNAGLSEPSSTRLLIDRMVAAVAGRLGEGRAEVEIVDLRDVAVDLGQAMTVGFASGAARAALDAVEGADALIVATPVFNASYSGLFKMFFDLVDIDAMAGKPVLIGATGGSPRHSMVLDHALRPLFAYLRAVVLPTGVYAASADWAGAGGDTASLNDRIDRAAAELASLLTPRGGPGSADVGGGQEPSSASTGTGGRQHAVEAAGIANFARLLGTA</sequence>
<reference evidence="6 7" key="1">
    <citation type="submission" date="2017-05" db="EMBL/GenBank/DDBJ databases">
        <title>Biotechnological potential of actinobacteria isolated from South African environments.</title>
        <authorList>
            <person name="Le Roes-Hill M."/>
            <person name="Prins A."/>
            <person name="Durrell K.A."/>
        </authorList>
    </citation>
    <scope>NUCLEOTIDE SEQUENCE [LARGE SCALE GENOMIC DNA]</scope>
    <source>
        <strain evidence="6">BS2</strain>
    </source>
</reference>
<dbReference type="AlphaFoldDB" id="A0A243QDJ1"/>
<dbReference type="PANTHER" id="PTHR43408:SF2">
    <property type="entry name" value="FMN REDUCTASE (NADPH)"/>
    <property type="match status" value="1"/>
</dbReference>
<dbReference type="SUPFAM" id="SSF52218">
    <property type="entry name" value="Flavoproteins"/>
    <property type="match status" value="1"/>
</dbReference>
<evidence type="ECO:0000256" key="3">
    <source>
        <dbReference type="ARBA" id="ARBA00023002"/>
    </source>
</evidence>
<feature type="domain" description="NADPH-dependent FMN reductase-like" evidence="5">
    <location>
        <begin position="5"/>
        <end position="153"/>
    </location>
</feature>
<dbReference type="InterPro" id="IPR051814">
    <property type="entry name" value="NAD(P)H-dep_FMN_reductase"/>
</dbReference>
<name>A0A243QDJ1_9ACTN</name>
<evidence type="ECO:0000259" key="5">
    <source>
        <dbReference type="Pfam" id="PF03358"/>
    </source>
</evidence>
<protein>
    <submittedName>
        <fullName evidence="6">Oxidoreductase</fullName>
    </submittedName>
</protein>
<dbReference type="InterPro" id="IPR023932">
    <property type="entry name" value="CE1759_FMN_reduct"/>
</dbReference>
<keyword evidence="7" id="KW-1185">Reference proteome</keyword>
<dbReference type="Pfam" id="PF03358">
    <property type="entry name" value="FMN_red"/>
    <property type="match status" value="1"/>
</dbReference>
<dbReference type="EMBL" id="NGFO01000005">
    <property type="protein sequence ID" value="OUC79811.1"/>
    <property type="molecule type" value="Genomic_DNA"/>
</dbReference>
<dbReference type="InterPro" id="IPR029039">
    <property type="entry name" value="Flavoprotein-like_sf"/>
</dbReference>
<gene>
    <name evidence="6" type="ORF">CA982_05760</name>
</gene>
<evidence type="ECO:0000256" key="2">
    <source>
        <dbReference type="ARBA" id="ARBA00022643"/>
    </source>
</evidence>
<dbReference type="RefSeq" id="WP_086534398.1">
    <property type="nucleotide sequence ID" value="NZ_NGFO01000005.1"/>
</dbReference>
<dbReference type="OrthoDB" id="1643408at2"/>
<dbReference type="Gene3D" id="3.40.50.360">
    <property type="match status" value="1"/>
</dbReference>
<evidence type="ECO:0000256" key="1">
    <source>
        <dbReference type="ARBA" id="ARBA00022630"/>
    </source>
</evidence>